<dbReference type="GO" id="GO:0016460">
    <property type="term" value="C:myosin II complex"/>
    <property type="evidence" value="ECO:0007669"/>
    <property type="project" value="TreeGrafter"/>
</dbReference>
<protein>
    <recommendedName>
        <fullName evidence="3">EF-hand domain-containing protein</fullName>
    </recommendedName>
</protein>
<dbReference type="OMA" id="ECREVFC"/>
<evidence type="ECO:0000259" key="3">
    <source>
        <dbReference type="PROSITE" id="PS50222"/>
    </source>
</evidence>
<feature type="domain" description="EF-hand" evidence="3">
    <location>
        <begin position="6"/>
        <end position="41"/>
    </location>
</feature>
<dbReference type="SUPFAM" id="SSF47473">
    <property type="entry name" value="EF-hand"/>
    <property type="match status" value="1"/>
</dbReference>
<evidence type="ECO:0000313" key="4">
    <source>
        <dbReference type="EnsemblMetazoa" id="XP_038078183.1"/>
    </source>
</evidence>
<dbReference type="PANTHER" id="PTHR23048">
    <property type="entry name" value="MYOSIN LIGHT CHAIN 1, 3"/>
    <property type="match status" value="1"/>
</dbReference>
<dbReference type="PANTHER" id="PTHR23048:SF49">
    <property type="entry name" value="FI08416P-RELATED"/>
    <property type="match status" value="1"/>
</dbReference>
<organism evidence="4 5">
    <name type="scientific">Patiria miniata</name>
    <name type="common">Bat star</name>
    <name type="synonym">Asterina miniata</name>
    <dbReference type="NCBI Taxonomy" id="46514"/>
    <lineage>
        <taxon>Eukaryota</taxon>
        <taxon>Metazoa</taxon>
        <taxon>Echinodermata</taxon>
        <taxon>Eleutherozoa</taxon>
        <taxon>Asterozoa</taxon>
        <taxon>Asteroidea</taxon>
        <taxon>Valvatacea</taxon>
        <taxon>Valvatida</taxon>
        <taxon>Asterinidae</taxon>
        <taxon>Patiria</taxon>
    </lineage>
</organism>
<dbReference type="InterPro" id="IPR018247">
    <property type="entry name" value="EF_Hand_1_Ca_BS"/>
</dbReference>
<dbReference type="PROSITE" id="PS00018">
    <property type="entry name" value="EF_HAND_1"/>
    <property type="match status" value="1"/>
</dbReference>
<dbReference type="GeneID" id="119745713"/>
<dbReference type="Pfam" id="PF13499">
    <property type="entry name" value="EF-hand_7"/>
    <property type="match status" value="2"/>
</dbReference>
<dbReference type="SMART" id="SM00054">
    <property type="entry name" value="EFh"/>
    <property type="match status" value="2"/>
</dbReference>
<dbReference type="EnsemblMetazoa" id="XM_038222255.1">
    <property type="protein sequence ID" value="XP_038078183.1"/>
    <property type="gene ID" value="LOC119745713"/>
</dbReference>
<sequence length="146" mass="16407">MALSEDQKNEYRDTFSLFDKKGDGKIETSQLGAVIRALGQNPTQADIKRFAQGFPKDHRINFEEFLPILASTQKIKEQGNVDDFTEGLRVFDKDGNGTISAAELRHVLTSLGEKLSDEEVTNLLQGMEDQQGHVNYEEFVKMVLAN</sequence>
<dbReference type="InterPro" id="IPR050230">
    <property type="entry name" value="CALM/Myosin/TropC-like"/>
</dbReference>
<dbReference type="FunFam" id="1.10.238.10:FF:000003">
    <property type="entry name" value="Calmodulin A"/>
    <property type="match status" value="1"/>
</dbReference>
<dbReference type="RefSeq" id="XP_038078183.1">
    <property type="nucleotide sequence ID" value="XM_038222255.1"/>
</dbReference>
<proteinExistence type="predicted"/>
<name>A0A914BPI1_PATMI</name>
<dbReference type="CDD" id="cd00051">
    <property type="entry name" value="EFh"/>
    <property type="match status" value="2"/>
</dbReference>
<evidence type="ECO:0000256" key="2">
    <source>
        <dbReference type="ARBA" id="ARBA00022837"/>
    </source>
</evidence>
<dbReference type="Proteomes" id="UP000887568">
    <property type="component" value="Unplaced"/>
</dbReference>
<dbReference type="InterPro" id="IPR011992">
    <property type="entry name" value="EF-hand-dom_pair"/>
</dbReference>
<evidence type="ECO:0000256" key="1">
    <source>
        <dbReference type="ARBA" id="ARBA00022737"/>
    </source>
</evidence>
<evidence type="ECO:0000313" key="5">
    <source>
        <dbReference type="Proteomes" id="UP000887568"/>
    </source>
</evidence>
<dbReference type="OrthoDB" id="5959761at2759"/>
<dbReference type="PROSITE" id="PS50222">
    <property type="entry name" value="EF_HAND_2"/>
    <property type="match status" value="2"/>
</dbReference>
<dbReference type="GO" id="GO:0005509">
    <property type="term" value="F:calcium ion binding"/>
    <property type="evidence" value="ECO:0007669"/>
    <property type="project" value="InterPro"/>
</dbReference>
<dbReference type="Gene3D" id="1.10.238.10">
    <property type="entry name" value="EF-hand"/>
    <property type="match status" value="2"/>
</dbReference>
<dbReference type="AlphaFoldDB" id="A0A914BPI1"/>
<keyword evidence="1" id="KW-0677">Repeat</keyword>
<dbReference type="InterPro" id="IPR002048">
    <property type="entry name" value="EF_hand_dom"/>
</dbReference>
<reference evidence="4" key="1">
    <citation type="submission" date="2022-11" db="UniProtKB">
        <authorList>
            <consortium name="EnsemblMetazoa"/>
        </authorList>
    </citation>
    <scope>IDENTIFICATION</scope>
</reference>
<keyword evidence="2" id="KW-0106">Calcium</keyword>
<feature type="domain" description="EF-hand" evidence="3">
    <location>
        <begin position="79"/>
        <end position="114"/>
    </location>
</feature>
<accession>A0A914BPI1</accession>
<keyword evidence="5" id="KW-1185">Reference proteome</keyword>